<comment type="caution">
    <text evidence="1">The sequence shown here is derived from an EMBL/GenBank/DDBJ whole genome shotgun (WGS) entry which is preliminary data.</text>
</comment>
<dbReference type="SUPFAM" id="SSF55874">
    <property type="entry name" value="ATPase domain of HSP90 chaperone/DNA topoisomerase II/histidine kinase"/>
    <property type="match status" value="1"/>
</dbReference>
<protein>
    <submittedName>
        <fullName evidence="1">Uncharacterized protein</fullName>
    </submittedName>
</protein>
<proteinExistence type="predicted"/>
<accession>A0A7X1KP83</accession>
<dbReference type="InterPro" id="IPR052023">
    <property type="entry name" value="Histidine_kinase_KdpD"/>
</dbReference>
<gene>
    <name evidence="1" type="ORF">H7F53_04880</name>
</gene>
<dbReference type="InterPro" id="IPR036890">
    <property type="entry name" value="HATPase_C_sf"/>
</dbReference>
<dbReference type="GO" id="GO:0000155">
    <property type="term" value="F:phosphorelay sensor kinase activity"/>
    <property type="evidence" value="ECO:0007669"/>
    <property type="project" value="TreeGrafter"/>
</dbReference>
<dbReference type="PANTHER" id="PTHR45569">
    <property type="entry name" value="SENSOR PROTEIN KDPD"/>
    <property type="match status" value="1"/>
</dbReference>
<name>A0A7X1KP83_9SPHN</name>
<dbReference type="Gene3D" id="3.30.565.10">
    <property type="entry name" value="Histidine kinase-like ATPase, C-terminal domain"/>
    <property type="match status" value="1"/>
</dbReference>
<keyword evidence="2" id="KW-1185">Reference proteome</keyword>
<dbReference type="GO" id="GO:0005886">
    <property type="term" value="C:plasma membrane"/>
    <property type="evidence" value="ECO:0007669"/>
    <property type="project" value="TreeGrafter"/>
</dbReference>
<dbReference type="PANTHER" id="PTHR45569:SF1">
    <property type="entry name" value="SENSOR PROTEIN KDPD"/>
    <property type="match status" value="1"/>
</dbReference>
<sequence length="120" mass="13209">MTGETVLLAARDGQLAVLAAVPPRSKLDLLDMLRIERRALHEMLEPVDLVEAAAAAAHDMRRVLADLPESLAIPPDLPLVRVDARLLHHCLINLLDNAAKYGPPRQPIELTARIRAALRH</sequence>
<dbReference type="RefSeq" id="WP_185678346.1">
    <property type="nucleotide sequence ID" value="NZ_JACLAX010000003.1"/>
</dbReference>
<evidence type="ECO:0000313" key="2">
    <source>
        <dbReference type="Proteomes" id="UP000551327"/>
    </source>
</evidence>
<dbReference type="Proteomes" id="UP000551327">
    <property type="component" value="Unassembled WGS sequence"/>
</dbReference>
<dbReference type="EMBL" id="JACLAX010000003">
    <property type="protein sequence ID" value="MBC2668474.1"/>
    <property type="molecule type" value="Genomic_DNA"/>
</dbReference>
<evidence type="ECO:0000313" key="1">
    <source>
        <dbReference type="EMBL" id="MBC2668474.1"/>
    </source>
</evidence>
<dbReference type="AlphaFoldDB" id="A0A7X1KP83"/>
<organism evidence="1 2">
    <name type="scientific">Novosphingobium piscinae</name>
    <dbReference type="NCBI Taxonomy" id="1507448"/>
    <lineage>
        <taxon>Bacteria</taxon>
        <taxon>Pseudomonadati</taxon>
        <taxon>Pseudomonadota</taxon>
        <taxon>Alphaproteobacteria</taxon>
        <taxon>Sphingomonadales</taxon>
        <taxon>Sphingomonadaceae</taxon>
        <taxon>Novosphingobium</taxon>
    </lineage>
</organism>
<reference evidence="1 2" key="1">
    <citation type="submission" date="2020-08" db="EMBL/GenBank/DDBJ databases">
        <title>The genome sequence of type strain Novosphingobium piscinae KCTC 42194.</title>
        <authorList>
            <person name="Liu Y."/>
        </authorList>
    </citation>
    <scope>NUCLEOTIDE SEQUENCE [LARGE SCALE GENOMIC DNA]</scope>
    <source>
        <strain evidence="1 2">KCTC 42194</strain>
    </source>
</reference>